<keyword evidence="3" id="KW-0675">Receptor</keyword>
<dbReference type="GO" id="GO:0007165">
    <property type="term" value="P:signal transduction"/>
    <property type="evidence" value="ECO:0007669"/>
    <property type="project" value="InterPro"/>
</dbReference>
<name>A0A1L8DKH7_9DIPT</name>
<keyword evidence="3" id="KW-0808">Transferase</keyword>
<dbReference type="Gene3D" id="1.10.533.10">
    <property type="entry name" value="Death Domain, Fas"/>
    <property type="match status" value="1"/>
</dbReference>
<accession>A0A1L8DKH7</accession>
<evidence type="ECO:0000256" key="1">
    <source>
        <dbReference type="SAM" id="MobiDB-lite"/>
    </source>
</evidence>
<dbReference type="CDD" id="cd01670">
    <property type="entry name" value="Death"/>
    <property type="match status" value="1"/>
</dbReference>
<dbReference type="InterPro" id="IPR011029">
    <property type="entry name" value="DEATH-like_dom_sf"/>
</dbReference>
<dbReference type="SUPFAM" id="SSF47986">
    <property type="entry name" value="DEATH domain"/>
    <property type="match status" value="1"/>
</dbReference>
<feature type="region of interest" description="Disordered" evidence="1">
    <location>
        <begin position="10"/>
        <end position="92"/>
    </location>
</feature>
<evidence type="ECO:0000313" key="3">
    <source>
        <dbReference type="EMBL" id="JAV06877.1"/>
    </source>
</evidence>
<dbReference type="InterPro" id="IPR000488">
    <property type="entry name" value="Death_dom"/>
</dbReference>
<keyword evidence="3" id="KW-0418">Kinase</keyword>
<proteinExistence type="predicted"/>
<reference evidence="3" key="1">
    <citation type="submission" date="2016-12" db="EMBL/GenBank/DDBJ databases">
        <title>An insight into the sialome and mialome of the sand fly, Nyssomyia neivai.</title>
        <authorList>
            <person name="Sebastian V."/>
            <person name="Goulart T.M."/>
            <person name="Oliveira W."/>
            <person name="Calvo E."/>
            <person name="Oliveira L.F."/>
            <person name="Pinto M.C."/>
            <person name="Rosselino A.M."/>
            <person name="Ribeiro J.M."/>
        </authorList>
    </citation>
    <scope>NUCLEOTIDE SEQUENCE</scope>
</reference>
<sequence>MSKVSEIFSNIFTRNSKSGSATKGVLTTDAGPVAPRTDEEIAEDALEERSNSEISFPSIPPTPTPSLEIVRQEPESSETPSPLVPLAGGSITDRGRKNQVAQVNNMQAGNVFQFTNVNNLHIGSVFNITTEAGGTEGARRVSPRARRTQNGERVYRKTPSIDAMMRCPDRLEHEHIEIIATHLGEDWRNVARDLGYSQGQIDQLIEDNHIIGIKEVIYQMILGWTQEDTSASLGRITEILWRRTPHQEVVYYLKEFWKRNNRTKSRRQSEVSAESTE</sequence>
<dbReference type="AlphaFoldDB" id="A0A1L8DKH7"/>
<protein>
    <submittedName>
        <fullName evidence="3">Putative receptor-interacting serine/threonine-protein kinase 1</fullName>
    </submittedName>
</protein>
<feature type="domain" description="Death" evidence="2">
    <location>
        <begin position="172"/>
        <end position="240"/>
    </location>
</feature>
<dbReference type="Pfam" id="PF00531">
    <property type="entry name" value="Death"/>
    <property type="match status" value="1"/>
</dbReference>
<dbReference type="GO" id="GO:0016301">
    <property type="term" value="F:kinase activity"/>
    <property type="evidence" value="ECO:0007669"/>
    <property type="project" value="UniProtKB-KW"/>
</dbReference>
<dbReference type="PROSITE" id="PS50017">
    <property type="entry name" value="DEATH_DOMAIN"/>
    <property type="match status" value="1"/>
</dbReference>
<organism evidence="3">
    <name type="scientific">Nyssomyia neivai</name>
    <dbReference type="NCBI Taxonomy" id="330878"/>
    <lineage>
        <taxon>Eukaryota</taxon>
        <taxon>Metazoa</taxon>
        <taxon>Ecdysozoa</taxon>
        <taxon>Arthropoda</taxon>
        <taxon>Hexapoda</taxon>
        <taxon>Insecta</taxon>
        <taxon>Pterygota</taxon>
        <taxon>Neoptera</taxon>
        <taxon>Endopterygota</taxon>
        <taxon>Diptera</taxon>
        <taxon>Nematocera</taxon>
        <taxon>Psychodoidea</taxon>
        <taxon>Psychodidae</taxon>
        <taxon>Nyssomyia</taxon>
    </lineage>
</organism>
<dbReference type="EMBL" id="GFDF01007207">
    <property type="protein sequence ID" value="JAV06877.1"/>
    <property type="molecule type" value="Transcribed_RNA"/>
</dbReference>
<evidence type="ECO:0000259" key="2">
    <source>
        <dbReference type="PROSITE" id="PS50017"/>
    </source>
</evidence>
<feature type="compositionally biased region" description="Polar residues" evidence="1">
    <location>
        <begin position="10"/>
        <end position="21"/>
    </location>
</feature>